<sequence>MAPTKRKAASTPKQEVKKGKDRTVKRPARGFHRFRSGMLNVTPKGGERDLVKSNQDSPLLRLPGELRNRIWEYVLGGRTLRPRLTPIPRSPEQLFQIAQELREPLLGFALLRTCRQVYMETALLPYKLNAYDFSSYITLKLHLRKGRRYQRAHIFDVNVWASLNCGLFLGPTKERAMFSQYKLDFLPALKRIHVLISEYQVPDAQIESFVIKLRTELEVLLPGRRIQLVFKARETETSEYEIRHSCTLS</sequence>
<feature type="region of interest" description="Disordered" evidence="1">
    <location>
        <begin position="1"/>
        <end position="27"/>
    </location>
</feature>
<proteinExistence type="predicted"/>
<dbReference type="OrthoDB" id="5413827at2759"/>
<name>A0A6A5QC56_AMPQU</name>
<accession>A0A6A5QC56</accession>
<dbReference type="Proteomes" id="UP000800096">
    <property type="component" value="Unassembled WGS sequence"/>
</dbReference>
<evidence type="ECO:0000313" key="3">
    <source>
        <dbReference type="Proteomes" id="UP000800096"/>
    </source>
</evidence>
<gene>
    <name evidence="2" type="ORF">BDU57DRAFT_551267</name>
</gene>
<evidence type="ECO:0000313" key="2">
    <source>
        <dbReference type="EMBL" id="KAF1912418.1"/>
    </source>
</evidence>
<dbReference type="AlphaFoldDB" id="A0A6A5QC56"/>
<dbReference type="EMBL" id="ML979140">
    <property type="protein sequence ID" value="KAF1912418.1"/>
    <property type="molecule type" value="Genomic_DNA"/>
</dbReference>
<dbReference type="PANTHER" id="PTHR38790:SF4">
    <property type="entry name" value="2EXR DOMAIN-CONTAINING PROTEIN"/>
    <property type="match status" value="1"/>
</dbReference>
<feature type="compositionally biased region" description="Basic and acidic residues" evidence="1">
    <location>
        <begin position="14"/>
        <end position="24"/>
    </location>
</feature>
<evidence type="ECO:0000256" key="1">
    <source>
        <dbReference type="SAM" id="MobiDB-lite"/>
    </source>
</evidence>
<organism evidence="2 3">
    <name type="scientific">Ampelomyces quisqualis</name>
    <name type="common">Powdery mildew agent</name>
    <dbReference type="NCBI Taxonomy" id="50730"/>
    <lineage>
        <taxon>Eukaryota</taxon>
        <taxon>Fungi</taxon>
        <taxon>Dikarya</taxon>
        <taxon>Ascomycota</taxon>
        <taxon>Pezizomycotina</taxon>
        <taxon>Dothideomycetes</taxon>
        <taxon>Pleosporomycetidae</taxon>
        <taxon>Pleosporales</taxon>
        <taxon>Pleosporineae</taxon>
        <taxon>Phaeosphaeriaceae</taxon>
        <taxon>Ampelomyces</taxon>
    </lineage>
</organism>
<keyword evidence="3" id="KW-1185">Reference proteome</keyword>
<reference evidence="2" key="1">
    <citation type="journal article" date="2020" name="Stud. Mycol.">
        <title>101 Dothideomycetes genomes: a test case for predicting lifestyles and emergence of pathogens.</title>
        <authorList>
            <person name="Haridas S."/>
            <person name="Albert R."/>
            <person name="Binder M."/>
            <person name="Bloem J."/>
            <person name="Labutti K."/>
            <person name="Salamov A."/>
            <person name="Andreopoulos B."/>
            <person name="Baker S."/>
            <person name="Barry K."/>
            <person name="Bills G."/>
            <person name="Bluhm B."/>
            <person name="Cannon C."/>
            <person name="Castanera R."/>
            <person name="Culley D."/>
            <person name="Daum C."/>
            <person name="Ezra D."/>
            <person name="Gonzalez J."/>
            <person name="Henrissat B."/>
            <person name="Kuo A."/>
            <person name="Liang C."/>
            <person name="Lipzen A."/>
            <person name="Lutzoni F."/>
            <person name="Magnuson J."/>
            <person name="Mondo S."/>
            <person name="Nolan M."/>
            <person name="Ohm R."/>
            <person name="Pangilinan J."/>
            <person name="Park H.-J."/>
            <person name="Ramirez L."/>
            <person name="Alfaro M."/>
            <person name="Sun H."/>
            <person name="Tritt A."/>
            <person name="Yoshinaga Y."/>
            <person name="Zwiers L.-H."/>
            <person name="Turgeon B."/>
            <person name="Goodwin S."/>
            <person name="Spatafora J."/>
            <person name="Crous P."/>
            <person name="Grigoriev I."/>
        </authorList>
    </citation>
    <scope>NUCLEOTIDE SEQUENCE</scope>
    <source>
        <strain evidence="2">HMLAC05119</strain>
    </source>
</reference>
<protein>
    <submittedName>
        <fullName evidence="2">Uncharacterized protein</fullName>
    </submittedName>
</protein>
<dbReference type="PANTHER" id="PTHR38790">
    <property type="entry name" value="2EXR DOMAIN-CONTAINING PROTEIN-RELATED"/>
    <property type="match status" value="1"/>
</dbReference>